<reference evidence="1" key="1">
    <citation type="journal article" date="2014" name="Front. Microbiol.">
        <title>High frequency of phylogenetically diverse reductive dehalogenase-homologous genes in deep subseafloor sedimentary metagenomes.</title>
        <authorList>
            <person name="Kawai M."/>
            <person name="Futagami T."/>
            <person name="Toyoda A."/>
            <person name="Takaki Y."/>
            <person name="Nishi S."/>
            <person name="Hori S."/>
            <person name="Arai W."/>
            <person name="Tsubouchi T."/>
            <person name="Morono Y."/>
            <person name="Uchiyama I."/>
            <person name="Ito T."/>
            <person name="Fujiyama A."/>
            <person name="Inagaki F."/>
            <person name="Takami H."/>
        </authorList>
    </citation>
    <scope>NUCLEOTIDE SEQUENCE</scope>
    <source>
        <strain evidence="1">Expedition CK06-06</strain>
    </source>
</reference>
<dbReference type="AlphaFoldDB" id="X0W304"/>
<feature type="non-terminal residue" evidence="1">
    <location>
        <position position="1"/>
    </location>
</feature>
<name>X0W304_9ZZZZ</name>
<gene>
    <name evidence="1" type="ORF">S01H1_60981</name>
</gene>
<comment type="caution">
    <text evidence="1">The sequence shown here is derived from an EMBL/GenBank/DDBJ whole genome shotgun (WGS) entry which is preliminary data.</text>
</comment>
<organism evidence="1">
    <name type="scientific">marine sediment metagenome</name>
    <dbReference type="NCBI Taxonomy" id="412755"/>
    <lineage>
        <taxon>unclassified sequences</taxon>
        <taxon>metagenomes</taxon>
        <taxon>ecological metagenomes</taxon>
    </lineage>
</organism>
<protein>
    <submittedName>
        <fullName evidence="1">Uncharacterized protein</fullName>
    </submittedName>
</protein>
<accession>X0W304</accession>
<dbReference type="EMBL" id="BARS01039961">
    <property type="protein sequence ID" value="GAG24940.1"/>
    <property type="molecule type" value="Genomic_DNA"/>
</dbReference>
<sequence length="51" mass="5967">HKAGKIRIAICHLDRKSKVSDIFKETQEERNVVIFEIAFTYNKEGYVKTPD</sequence>
<proteinExistence type="predicted"/>
<evidence type="ECO:0000313" key="1">
    <source>
        <dbReference type="EMBL" id="GAG24940.1"/>
    </source>
</evidence>